<feature type="transmembrane region" description="Helical" evidence="11">
    <location>
        <begin position="1281"/>
        <end position="1303"/>
    </location>
</feature>
<evidence type="ECO:0000256" key="5">
    <source>
        <dbReference type="ARBA" id="ARBA00022989"/>
    </source>
</evidence>
<evidence type="ECO:0000256" key="3">
    <source>
        <dbReference type="ARBA" id="ARBA00022692"/>
    </source>
</evidence>
<dbReference type="Pfam" id="PF01825">
    <property type="entry name" value="GPS"/>
    <property type="match status" value="1"/>
</dbReference>
<feature type="transmembrane region" description="Helical" evidence="11">
    <location>
        <begin position="1435"/>
        <end position="1455"/>
    </location>
</feature>
<name>A0AAU9XVS4_9CNID</name>
<feature type="transmembrane region" description="Helical" evidence="11">
    <location>
        <begin position="1031"/>
        <end position="1051"/>
    </location>
</feature>
<dbReference type="Proteomes" id="UP001159428">
    <property type="component" value="Unassembled WGS sequence"/>
</dbReference>
<keyword evidence="4" id="KW-0732">Signal</keyword>
<feature type="domain" description="REJ" evidence="15">
    <location>
        <begin position="157"/>
        <end position="480"/>
    </location>
</feature>
<keyword evidence="5 11" id="KW-1133">Transmembrane helix</keyword>
<evidence type="ECO:0000256" key="2">
    <source>
        <dbReference type="ARBA" id="ARBA00007200"/>
    </source>
</evidence>
<dbReference type="InterPro" id="IPR016186">
    <property type="entry name" value="C-type_lectin-like/link_sf"/>
</dbReference>
<reference evidence="16 17" key="1">
    <citation type="submission" date="2022-05" db="EMBL/GenBank/DDBJ databases">
        <authorList>
            <consortium name="Genoscope - CEA"/>
            <person name="William W."/>
        </authorList>
    </citation>
    <scope>NUCLEOTIDE SEQUENCE [LARGE SCALE GENOMIC DNA]</scope>
</reference>
<feature type="disulfide bond" evidence="9">
    <location>
        <begin position="1539"/>
        <end position="1552"/>
    </location>
</feature>
<gene>
    <name evidence="16" type="ORF">PMEA_00031880</name>
</gene>
<evidence type="ECO:0008006" key="18">
    <source>
        <dbReference type="Google" id="ProtNLM"/>
    </source>
</evidence>
<proteinExistence type="inferred from homology"/>
<dbReference type="PROSITE" id="PS50221">
    <property type="entry name" value="GAIN_B"/>
    <property type="match status" value="1"/>
</dbReference>
<evidence type="ECO:0000313" key="16">
    <source>
        <dbReference type="EMBL" id="CAH3159320.1"/>
    </source>
</evidence>
<dbReference type="GO" id="GO:0005262">
    <property type="term" value="F:calcium channel activity"/>
    <property type="evidence" value="ECO:0007669"/>
    <property type="project" value="TreeGrafter"/>
</dbReference>
<evidence type="ECO:0000256" key="7">
    <source>
        <dbReference type="ARBA" id="ARBA00023157"/>
    </source>
</evidence>
<sequence length="1864" mass="211356">MPGECPNLTFKHSSYIISLSGESWRSNRGACQRQGGDLVSIETEEEWNFINNEIQKRNATHYQNKRSVGLKKMAGNWTWVSGRPLIICKWGQGEPSGKYDAAFIYKRSSNGERGVFGSADSRIKENWLAFVCEISKSTQITYKFIPTDLFLGKRIDLVAVISGGAEVTRGLLRNITLNASLSYDPEVAHGNRLGMKFTWHYDKVAGNPSSKKTEAKVEKDVFTAVNESAIHYYVKASGEQISLNAKALSVNQTYIVKLVVTKDRRISTVYQVIHMIEGDPPEIYQRCFFNCQPKVSPFVKLSIKSQCRGLQSSKISSYEWRLYQQFKRNTSFTWQRKHNLRLVTSTPLNSSDIVIKGGSLTGGNMYRLALFITITDGLRGMNAYDFSTAIPPTGGNCSITPPSGISLKTDFNLSCSNWRSDNTPLSYLFQYRLENGLYSVLYRGVNNNISTSWIPPGNNTDNFTVKVIATVTDNFGISTSLISLTVQIKPSQNRSLLMAKGSTFQKFIEIGHLKEAALIANSFLRSVSQETSMGFQERYKVMNYILENISPLDAKTATDLLRKSSVIDSALQVLQEVPHQSLVTSFIFICTPQNFSLSAISSMTSLLWSIAQKRDVADISLTKQSAENLASCLNTVLKVAAVTASEDSKSSFQQQGKLLVKISMKTLEKVADSVLALTVHDERTISFTAGQLSMTLGRYSLHRLSGLKIKAGKGRFILPSKSQLLLSGVNKTSFVNVQMFSFSFNPYTWDATKERVGSDVVTLLLKNNDSELIKVSNLTEGIVIVTPLKLQKISASEKSWYFTKNDDLRFHEINVKYENTLLMLEIKPQDPTVHLFVYMRFSQRPTTQNYDFNATISYDKKCVWMISAHNKSEGQTVCSLNPHAPIHVLAERPGKYFLGLKNYNATVNLSHKREKRSCLGGRRRKRSCVEVKDPPPTPPQTEKVSVIPVYDSKTDQNFTLKVALASCVYWSEKFDKWISSGCRVLAELNGFLKCSCSHLTSFGGSLLVEPNPIDFDKVLVEFQQLSETGNIAVIVAIAVVLLCYMTVLVVVRKFDKEDAKNRELPIQLPSSSSSTYEYVIVITTGAWKNSSTTAHVALEIYGSEGKSGILQLSQEEPGAVQTLFSRGNSDVFVLYVNKSLGSIQELQIGHDNFGDNPSWYLEEIVIRDVQSKQSWKFMANQWFALERGDGRIERIIDKTSNHLDFGDEVARRWRRGLAEWHIWISVAAKLRKSRFTRAERLSCCLSVLLTSMFANAMFYKLEGKYEQPIQVGPLKMSWRQVVTGIESALLVTPINIVIVFLFQKGAEKSATNNDHYLKGTLISGVAWCLLCFSCTVSAAFSIFYSLIWEKSVSEQWLSSMLISFAQDVTIKEPVKVFFTALTFAAILKIKARRSKVHACEGPQQVKTGYHKKHFWALKLSEVEEMRRRQVKKQNLARYFTELGLYLVFVFLLMAVCYGNRNDHRYLMTKSIRDGLPNFDKVTNNTMYWNWLQRVFIPGVFSGRWYNGRNEEQTIYIGNKHSLLVGMARVRQLRVKATQCKVLNYMETSFQECFKGYSTENEDKTAYSKPGWRPVDNASRNDKLLLLCPQPWRYQHAKKTDTTPRWGQFSFYDGGGGFVADLGYDNHTGFSIITSLQNNGWLDRKTRVVLAEFSAFNPSVNILGVATYFYEVDTSGLIAASMQTRVLSLDSTGTPSHQFYLICLFLYIVFVLLYFVREIFRLYNHRFRYFKLMWNWIEIFQIVFSLIAVVMYIIRQSKVMSTMGKLHRNIYENLSFQEAITCQEVENVVIGILTFIVTIKLLRIIRFNNYVVLFSKTLKISARYLSSFSIVLSIFFVAFLHFGVLMFGSVTERYSTVLKGAYFQL</sequence>
<evidence type="ECO:0000256" key="1">
    <source>
        <dbReference type="ARBA" id="ARBA00004141"/>
    </source>
</evidence>
<dbReference type="GO" id="GO:0005509">
    <property type="term" value="F:calcium ion binding"/>
    <property type="evidence" value="ECO:0007669"/>
    <property type="project" value="InterPro"/>
</dbReference>
<keyword evidence="7" id="KW-1015">Disulfide bond</keyword>
<dbReference type="Pfam" id="PF20519">
    <property type="entry name" value="Polycystin_dom"/>
    <property type="match status" value="1"/>
</dbReference>
<evidence type="ECO:0000259" key="15">
    <source>
        <dbReference type="PROSITE" id="PS51111"/>
    </source>
</evidence>
<dbReference type="InterPro" id="IPR046791">
    <property type="entry name" value="Polycystin_dom"/>
</dbReference>
<dbReference type="InterPro" id="IPR046338">
    <property type="entry name" value="GAIN_dom_sf"/>
</dbReference>
<evidence type="ECO:0000256" key="11">
    <source>
        <dbReference type="SAM" id="Phobius"/>
    </source>
</evidence>
<dbReference type="InterPro" id="IPR036392">
    <property type="entry name" value="PLAT/LH2_dom_sf"/>
</dbReference>
<evidence type="ECO:0000256" key="6">
    <source>
        <dbReference type="ARBA" id="ARBA00023136"/>
    </source>
</evidence>
<dbReference type="InterPro" id="IPR001304">
    <property type="entry name" value="C-type_lectin-like"/>
</dbReference>
<dbReference type="Gene3D" id="3.10.100.10">
    <property type="entry name" value="Mannose-Binding Protein A, subunit A"/>
    <property type="match status" value="1"/>
</dbReference>
<dbReference type="EMBL" id="CALNXJ010000071">
    <property type="protein sequence ID" value="CAH3159320.1"/>
    <property type="molecule type" value="Genomic_DNA"/>
</dbReference>
<dbReference type="InterPro" id="IPR001024">
    <property type="entry name" value="PLAT/LH2_dom"/>
</dbReference>
<dbReference type="Pfam" id="PF01477">
    <property type="entry name" value="PLAT"/>
    <property type="match status" value="1"/>
</dbReference>
<feature type="domain" description="PLAT" evidence="13">
    <location>
        <begin position="1076"/>
        <end position="1197"/>
    </location>
</feature>
<evidence type="ECO:0000256" key="4">
    <source>
        <dbReference type="ARBA" id="ARBA00022729"/>
    </source>
</evidence>
<feature type="transmembrane region" description="Helical" evidence="11">
    <location>
        <begin position="1731"/>
        <end position="1753"/>
    </location>
</feature>
<keyword evidence="17" id="KW-1185">Reference proteome</keyword>
<feature type="transmembrane region" description="Helical" evidence="11">
    <location>
        <begin position="1698"/>
        <end position="1719"/>
    </location>
</feature>
<comment type="caution">
    <text evidence="10">Lacks conserved residue(s) required for the propagation of feature annotation.</text>
</comment>
<dbReference type="InterPro" id="IPR000203">
    <property type="entry name" value="GPS"/>
</dbReference>
<dbReference type="InterPro" id="IPR057244">
    <property type="entry name" value="GAIN_B"/>
</dbReference>
<keyword evidence="6 11" id="KW-0472">Membrane</keyword>
<dbReference type="PROSITE" id="PS50095">
    <property type="entry name" value="PLAT"/>
    <property type="match status" value="1"/>
</dbReference>
<dbReference type="SUPFAM" id="SSF56436">
    <property type="entry name" value="C-type lectin-like"/>
    <property type="match status" value="1"/>
</dbReference>
<dbReference type="InterPro" id="IPR013122">
    <property type="entry name" value="PKD1_2_channel"/>
</dbReference>
<dbReference type="PANTHER" id="PTHR10877:SF150">
    <property type="entry name" value="REJ DOMAIN-CONTAINING PROTEIN"/>
    <property type="match status" value="1"/>
</dbReference>
<evidence type="ECO:0000256" key="10">
    <source>
        <dbReference type="PROSITE-ProRule" id="PRU00152"/>
    </source>
</evidence>
<evidence type="ECO:0000256" key="8">
    <source>
        <dbReference type="ARBA" id="ARBA00023180"/>
    </source>
</evidence>
<feature type="transmembrane region" description="Helical" evidence="11">
    <location>
        <begin position="1324"/>
        <end position="1348"/>
    </location>
</feature>
<dbReference type="InterPro" id="IPR051223">
    <property type="entry name" value="Polycystin"/>
</dbReference>
<feature type="domain" description="GAIN-B" evidence="14">
    <location>
        <begin position="852"/>
        <end position="1014"/>
    </location>
</feature>
<keyword evidence="8" id="KW-0325">Glycoprotein</keyword>
<feature type="transmembrane region" description="Helical" evidence="11">
    <location>
        <begin position="1241"/>
        <end position="1261"/>
    </location>
</feature>
<dbReference type="InterPro" id="IPR003915">
    <property type="entry name" value="PKD_2"/>
</dbReference>
<evidence type="ECO:0000259" key="14">
    <source>
        <dbReference type="PROSITE" id="PS50221"/>
    </source>
</evidence>
<dbReference type="PRINTS" id="PR01433">
    <property type="entry name" value="POLYCYSTIN2"/>
</dbReference>
<evidence type="ECO:0000259" key="13">
    <source>
        <dbReference type="PROSITE" id="PS50095"/>
    </source>
</evidence>
<dbReference type="InterPro" id="IPR014010">
    <property type="entry name" value="REJ_dom"/>
</dbReference>
<dbReference type="Gene3D" id="2.60.220.50">
    <property type="match status" value="1"/>
</dbReference>
<evidence type="ECO:0000256" key="9">
    <source>
        <dbReference type="PIRSR" id="PIRSR603915-2"/>
    </source>
</evidence>
<feature type="transmembrane region" description="Helical" evidence="11">
    <location>
        <begin position="1824"/>
        <end position="1847"/>
    </location>
</feature>
<feature type="transmembrane region" description="Helical" evidence="11">
    <location>
        <begin position="1787"/>
        <end position="1804"/>
    </location>
</feature>
<comment type="similarity">
    <text evidence="2">Belongs to the polycystin family.</text>
</comment>
<dbReference type="PROSITE" id="PS51111">
    <property type="entry name" value="REJ"/>
    <property type="match status" value="1"/>
</dbReference>
<evidence type="ECO:0000313" key="17">
    <source>
        <dbReference type="Proteomes" id="UP001159428"/>
    </source>
</evidence>
<dbReference type="SUPFAM" id="SSF49723">
    <property type="entry name" value="Lipase/lipooxygenase domain (PLAT/LH2 domain)"/>
    <property type="match status" value="1"/>
</dbReference>
<evidence type="ECO:0000259" key="12">
    <source>
        <dbReference type="PROSITE" id="PS50041"/>
    </source>
</evidence>
<dbReference type="SMART" id="SM00308">
    <property type="entry name" value="LH2"/>
    <property type="match status" value="1"/>
</dbReference>
<dbReference type="PROSITE" id="PS50041">
    <property type="entry name" value="C_TYPE_LECTIN_2"/>
    <property type="match status" value="1"/>
</dbReference>
<dbReference type="Pfam" id="PF00059">
    <property type="entry name" value="Lectin_C"/>
    <property type="match status" value="1"/>
</dbReference>
<dbReference type="PANTHER" id="PTHR10877">
    <property type="entry name" value="POLYCYSTIN FAMILY MEMBER"/>
    <property type="match status" value="1"/>
</dbReference>
<comment type="caution">
    <text evidence="16">The sequence shown here is derived from an EMBL/GenBank/DDBJ whole genome shotgun (WGS) entry which is preliminary data.</text>
</comment>
<dbReference type="GO" id="GO:0016020">
    <property type="term" value="C:membrane"/>
    <property type="evidence" value="ECO:0007669"/>
    <property type="project" value="UniProtKB-SubCell"/>
</dbReference>
<protein>
    <recommendedName>
        <fullName evidence="18">PLAT domain-containing protein</fullName>
    </recommendedName>
</protein>
<dbReference type="InterPro" id="IPR002859">
    <property type="entry name" value="PKD/REJ-like"/>
</dbReference>
<dbReference type="Pfam" id="PF08016">
    <property type="entry name" value="PKD_channel"/>
    <property type="match status" value="1"/>
</dbReference>
<dbReference type="GO" id="GO:0050982">
    <property type="term" value="P:detection of mechanical stimulus"/>
    <property type="evidence" value="ECO:0007669"/>
    <property type="project" value="TreeGrafter"/>
</dbReference>
<dbReference type="Gene3D" id="2.60.60.20">
    <property type="entry name" value="PLAT/LH2 domain"/>
    <property type="match status" value="1"/>
</dbReference>
<organism evidence="16 17">
    <name type="scientific">Pocillopora meandrina</name>
    <dbReference type="NCBI Taxonomy" id="46732"/>
    <lineage>
        <taxon>Eukaryota</taxon>
        <taxon>Metazoa</taxon>
        <taxon>Cnidaria</taxon>
        <taxon>Anthozoa</taxon>
        <taxon>Hexacorallia</taxon>
        <taxon>Scleractinia</taxon>
        <taxon>Astrocoeniina</taxon>
        <taxon>Pocilloporidae</taxon>
        <taxon>Pocillopora</taxon>
    </lineage>
</organism>
<dbReference type="SMART" id="SM00303">
    <property type="entry name" value="GPS"/>
    <property type="match status" value="1"/>
</dbReference>
<dbReference type="SMART" id="SM00034">
    <property type="entry name" value="CLECT"/>
    <property type="match status" value="1"/>
</dbReference>
<comment type="subcellular location">
    <subcellularLocation>
        <location evidence="1">Membrane</location>
        <topology evidence="1">Multi-pass membrane protein</topology>
    </subcellularLocation>
</comment>
<accession>A0AAU9XVS4</accession>
<dbReference type="InterPro" id="IPR016187">
    <property type="entry name" value="CTDL_fold"/>
</dbReference>
<dbReference type="Pfam" id="PF02010">
    <property type="entry name" value="REJ"/>
    <property type="match status" value="1"/>
</dbReference>
<feature type="domain" description="C-type lectin" evidence="12">
    <location>
        <begin position="10"/>
        <end position="133"/>
    </location>
</feature>
<keyword evidence="3 11" id="KW-0812">Transmembrane</keyword>